<keyword evidence="2" id="KW-1185">Reference proteome</keyword>
<name>A0ACC1RWP4_9APHY</name>
<protein>
    <submittedName>
        <fullName evidence="1">Uncharacterized protein</fullName>
    </submittedName>
</protein>
<dbReference type="EMBL" id="JANHOG010002100">
    <property type="protein sequence ID" value="KAJ3527281.1"/>
    <property type="molecule type" value="Genomic_DNA"/>
</dbReference>
<dbReference type="Proteomes" id="UP001148662">
    <property type="component" value="Unassembled WGS sequence"/>
</dbReference>
<accession>A0ACC1RWP4</accession>
<organism evidence="1 2">
    <name type="scientific">Phlebia brevispora</name>
    <dbReference type="NCBI Taxonomy" id="194682"/>
    <lineage>
        <taxon>Eukaryota</taxon>
        <taxon>Fungi</taxon>
        <taxon>Dikarya</taxon>
        <taxon>Basidiomycota</taxon>
        <taxon>Agaricomycotina</taxon>
        <taxon>Agaricomycetes</taxon>
        <taxon>Polyporales</taxon>
        <taxon>Meruliaceae</taxon>
        <taxon>Phlebia</taxon>
    </lineage>
</organism>
<reference evidence="1" key="1">
    <citation type="submission" date="2022-07" db="EMBL/GenBank/DDBJ databases">
        <title>Genome Sequence of Phlebia brevispora.</title>
        <authorList>
            <person name="Buettner E."/>
        </authorList>
    </citation>
    <scope>NUCLEOTIDE SEQUENCE</scope>
    <source>
        <strain evidence="1">MPL23</strain>
    </source>
</reference>
<evidence type="ECO:0000313" key="1">
    <source>
        <dbReference type="EMBL" id="KAJ3527281.1"/>
    </source>
</evidence>
<comment type="caution">
    <text evidence="1">The sequence shown here is derived from an EMBL/GenBank/DDBJ whole genome shotgun (WGS) entry which is preliminary data.</text>
</comment>
<sequence length="310" mass="34231">MDECNMDSSCQPIPDAGRRNRPCYTFQSPHAQICYTYSLVTLFSVLGLLPSIVAAVFSALRVFALLDRGYFTSIVVFLLSIVPVVTNIYGDKNLVYVYVDDPVLGCSCYFESFVPFSVDYARKQGVLCLCASTDTLHIIIVTWTKTYQLSRGSRSLGLRSISTVLFRDGSIYFIALFILNALQLFLDVIPSIAILEPVSNLNQVLPSILISRFLVNLRLVDRSQDGVMSEGKSLSVLSTPNFCAPTATIDRVVGPMGESLNIDNSNSWERDSEDYRDVSDLHADEDPSGARCSLTGGDIEEVTRTVPTEL</sequence>
<proteinExistence type="predicted"/>
<evidence type="ECO:0000313" key="2">
    <source>
        <dbReference type="Proteomes" id="UP001148662"/>
    </source>
</evidence>
<gene>
    <name evidence="1" type="ORF">NM688_g8150</name>
</gene>